<dbReference type="GO" id="GO:0003723">
    <property type="term" value="F:RNA binding"/>
    <property type="evidence" value="ECO:0007669"/>
    <property type="project" value="InterPro"/>
</dbReference>
<feature type="domain" description="Pseudouridine synthase RsuA/RluA-like" evidence="1">
    <location>
        <begin position="24"/>
        <end position="169"/>
    </location>
</feature>
<name>E0TIV5_ZINIC</name>
<protein>
    <submittedName>
        <fullName evidence="2">Putative pseudouridine synthase, RluA family</fullName>
    </submittedName>
</protein>
<dbReference type="GO" id="GO:0009982">
    <property type="term" value="F:pseudouridine synthase activity"/>
    <property type="evidence" value="ECO:0007669"/>
    <property type="project" value="InterPro"/>
</dbReference>
<organism evidence="2 3">
    <name type="scientific">Zinderia insecticola (strain CARI)</name>
    <dbReference type="NCBI Taxonomy" id="871271"/>
    <lineage>
        <taxon>Bacteria</taxon>
        <taxon>Pseudomonadati</taxon>
        <taxon>Pseudomonadota</taxon>
        <taxon>Betaproteobacteria</taxon>
        <taxon>Burkholderiales</taxon>
        <taxon>Oxalobacteraceae</taxon>
        <taxon>Candidatus Zinderia</taxon>
    </lineage>
</organism>
<accession>E0TIV5</accession>
<gene>
    <name evidence="2" type="ordered locus">ZICARI_115</name>
</gene>
<keyword evidence="3" id="KW-1185">Reference proteome</keyword>
<dbReference type="KEGG" id="zin:ZICARI_115"/>
<evidence type="ECO:0000313" key="2">
    <source>
        <dbReference type="EMBL" id="ADM89732.1"/>
    </source>
</evidence>
<dbReference type="SUPFAM" id="SSF55120">
    <property type="entry name" value="Pseudouridine synthase"/>
    <property type="match status" value="1"/>
</dbReference>
<dbReference type="InterPro" id="IPR050188">
    <property type="entry name" value="RluA_PseudoU_synthase"/>
</dbReference>
<dbReference type="PANTHER" id="PTHR21600">
    <property type="entry name" value="MITOCHONDRIAL RNA PSEUDOURIDINE SYNTHASE"/>
    <property type="match status" value="1"/>
</dbReference>
<dbReference type="STRING" id="871271.ZICARI_115"/>
<dbReference type="HOGENOM" id="CLU_016902_1_2_4"/>
<sequence>MLKVQNFNLYKKIRIKKIFEDKYIIIINKPNYLSVHSGYKIKLNLIEFLKKKYNLKLINLIHRIDKDISGILLLSKSKKILKIINKKFKNKKIKKNYLSIVHGNLNFINKKIKLFFKKNNNFINKKNYINRNGKKTYSIISLIKIYKNFSLINIKLITGKMHQIRMHLNFLGFPIIFDKKYGNKKLDKKIYNKYKIKNKKIYLSSNNINFFYIFYKKIINININICNKYFFFINNLFFRNGV</sequence>
<dbReference type="GO" id="GO:0140098">
    <property type="term" value="F:catalytic activity, acting on RNA"/>
    <property type="evidence" value="ECO:0007669"/>
    <property type="project" value="UniProtKB-ARBA"/>
</dbReference>
<dbReference type="CDD" id="cd02869">
    <property type="entry name" value="PseudoU_synth_RluA_like"/>
    <property type="match status" value="1"/>
</dbReference>
<proteinExistence type="predicted"/>
<evidence type="ECO:0000313" key="3">
    <source>
        <dbReference type="Proteomes" id="UP000001303"/>
    </source>
</evidence>
<dbReference type="Proteomes" id="UP000001303">
    <property type="component" value="Chromosome"/>
</dbReference>
<dbReference type="EMBL" id="CP002161">
    <property type="protein sequence ID" value="ADM89732.1"/>
    <property type="molecule type" value="Genomic_DNA"/>
</dbReference>
<reference evidence="2 3" key="1">
    <citation type="journal article" date="2010" name="Genome Biol. Evol.">
        <title>Functional convergence in reduced genomes of bacterial symbionts spanning 200 My of evolution.</title>
        <authorList>
            <person name="McCutcheon J.P."/>
            <person name="Moran N.A."/>
        </authorList>
    </citation>
    <scope>NUCLEOTIDE SEQUENCE [LARGE SCALE GENOMIC DNA]</scope>
    <source>
        <strain evidence="2 3">CARI</strain>
    </source>
</reference>
<dbReference type="Gene3D" id="3.30.2350.10">
    <property type="entry name" value="Pseudouridine synthase"/>
    <property type="match status" value="1"/>
</dbReference>
<evidence type="ECO:0000259" key="1">
    <source>
        <dbReference type="Pfam" id="PF00849"/>
    </source>
</evidence>
<dbReference type="Pfam" id="PF00849">
    <property type="entry name" value="PseudoU_synth_2"/>
    <property type="match status" value="1"/>
</dbReference>
<dbReference type="InterPro" id="IPR020103">
    <property type="entry name" value="PsdUridine_synth_cat_dom_sf"/>
</dbReference>
<dbReference type="AlphaFoldDB" id="E0TIV5"/>
<dbReference type="GO" id="GO:0006396">
    <property type="term" value="P:RNA processing"/>
    <property type="evidence" value="ECO:0007669"/>
    <property type="project" value="UniProtKB-ARBA"/>
</dbReference>
<dbReference type="GO" id="GO:0001522">
    <property type="term" value="P:pseudouridine synthesis"/>
    <property type="evidence" value="ECO:0007669"/>
    <property type="project" value="InterPro"/>
</dbReference>
<dbReference type="InterPro" id="IPR006145">
    <property type="entry name" value="PsdUridine_synth_RsuA/RluA"/>
</dbReference>